<dbReference type="GO" id="GO:0006400">
    <property type="term" value="P:tRNA modification"/>
    <property type="evidence" value="ECO:0007669"/>
    <property type="project" value="UniProtKB-UniRule"/>
</dbReference>
<keyword evidence="4 8" id="KW-0819">tRNA processing</keyword>
<evidence type="ECO:0000256" key="1">
    <source>
        <dbReference type="ARBA" id="ARBA00004496"/>
    </source>
</evidence>
<dbReference type="Pfam" id="PF01171">
    <property type="entry name" value="ATP_bind_3"/>
    <property type="match status" value="1"/>
</dbReference>
<gene>
    <name evidence="8" type="primary">tilS</name>
    <name evidence="10" type="ORF">N482_11495</name>
</gene>
<dbReference type="HAMAP" id="MF_01161">
    <property type="entry name" value="tRNA_Ile_lys_synt"/>
    <property type="match status" value="1"/>
</dbReference>
<dbReference type="GO" id="GO:0005524">
    <property type="term" value="F:ATP binding"/>
    <property type="evidence" value="ECO:0007669"/>
    <property type="project" value="UniProtKB-UniRule"/>
</dbReference>
<comment type="domain">
    <text evidence="8">The N-terminal region contains the highly conserved SGGXDS motif, predicted to be a P-loop motif involved in ATP binding.</text>
</comment>
<evidence type="ECO:0000256" key="2">
    <source>
        <dbReference type="ARBA" id="ARBA00022490"/>
    </source>
</evidence>
<dbReference type="InterPro" id="IPR012094">
    <property type="entry name" value="tRNA_Ile_lys_synt"/>
</dbReference>
<protein>
    <recommendedName>
        <fullName evidence="8">tRNA(Ile)-lysidine synthase</fullName>
        <ecNumber evidence="8">6.3.4.19</ecNumber>
    </recommendedName>
    <alternativeName>
        <fullName evidence="8">tRNA(Ile)-2-lysyl-cytidine synthase</fullName>
    </alternativeName>
    <alternativeName>
        <fullName evidence="8">tRNA(Ile)-lysidine synthetase</fullName>
    </alternativeName>
</protein>
<comment type="caution">
    <text evidence="10">The sequence shown here is derived from an EMBL/GenBank/DDBJ whole genome shotgun (WGS) entry which is preliminary data.</text>
</comment>
<evidence type="ECO:0000256" key="5">
    <source>
        <dbReference type="ARBA" id="ARBA00022741"/>
    </source>
</evidence>
<name>A0A162AAI0_9GAMM</name>
<dbReference type="CDD" id="cd01992">
    <property type="entry name" value="TilS_N"/>
    <property type="match status" value="1"/>
</dbReference>
<proteinExistence type="inferred from homology"/>
<keyword evidence="6 8" id="KW-0067">ATP-binding</keyword>
<dbReference type="Pfam" id="PF11734">
    <property type="entry name" value="TilS_C"/>
    <property type="match status" value="1"/>
</dbReference>
<dbReference type="OrthoDB" id="9807403at2"/>
<evidence type="ECO:0000256" key="4">
    <source>
        <dbReference type="ARBA" id="ARBA00022694"/>
    </source>
</evidence>
<evidence type="ECO:0000256" key="6">
    <source>
        <dbReference type="ARBA" id="ARBA00022840"/>
    </source>
</evidence>
<comment type="similarity">
    <text evidence="8">Belongs to the tRNA(Ile)-lysidine synthase family.</text>
</comment>
<dbReference type="SUPFAM" id="SSF52402">
    <property type="entry name" value="Adenine nucleotide alpha hydrolases-like"/>
    <property type="match status" value="1"/>
</dbReference>
<comment type="catalytic activity">
    <reaction evidence="7 8">
        <text>cytidine(34) in tRNA(Ile2) + L-lysine + ATP = lysidine(34) in tRNA(Ile2) + AMP + diphosphate + H(+)</text>
        <dbReference type="Rhea" id="RHEA:43744"/>
        <dbReference type="Rhea" id="RHEA-COMP:10625"/>
        <dbReference type="Rhea" id="RHEA-COMP:10670"/>
        <dbReference type="ChEBI" id="CHEBI:15378"/>
        <dbReference type="ChEBI" id="CHEBI:30616"/>
        <dbReference type="ChEBI" id="CHEBI:32551"/>
        <dbReference type="ChEBI" id="CHEBI:33019"/>
        <dbReference type="ChEBI" id="CHEBI:82748"/>
        <dbReference type="ChEBI" id="CHEBI:83665"/>
        <dbReference type="ChEBI" id="CHEBI:456215"/>
        <dbReference type="EC" id="6.3.4.19"/>
    </reaction>
</comment>
<organism evidence="10 11">
    <name type="scientific">Pseudoalteromonas luteoviolacea NCIMB 1942</name>
    <dbReference type="NCBI Taxonomy" id="1365253"/>
    <lineage>
        <taxon>Bacteria</taxon>
        <taxon>Pseudomonadati</taxon>
        <taxon>Pseudomonadota</taxon>
        <taxon>Gammaproteobacteria</taxon>
        <taxon>Alteromonadales</taxon>
        <taxon>Pseudoalteromonadaceae</taxon>
        <taxon>Pseudoalteromonas</taxon>
    </lineage>
</organism>
<dbReference type="SUPFAM" id="SSF56037">
    <property type="entry name" value="PheT/TilS domain"/>
    <property type="match status" value="1"/>
</dbReference>
<dbReference type="Gene3D" id="1.20.59.20">
    <property type="match status" value="1"/>
</dbReference>
<evidence type="ECO:0000256" key="7">
    <source>
        <dbReference type="ARBA" id="ARBA00048539"/>
    </source>
</evidence>
<dbReference type="Proteomes" id="UP000076587">
    <property type="component" value="Unassembled WGS sequence"/>
</dbReference>
<dbReference type="NCBIfam" id="TIGR02433">
    <property type="entry name" value="lysidine_TilS_C"/>
    <property type="match status" value="1"/>
</dbReference>
<dbReference type="EC" id="6.3.4.19" evidence="8"/>
<dbReference type="PANTHER" id="PTHR43033">
    <property type="entry name" value="TRNA(ILE)-LYSIDINE SYNTHASE-RELATED"/>
    <property type="match status" value="1"/>
</dbReference>
<feature type="binding site" evidence="8">
    <location>
        <begin position="31"/>
        <end position="36"/>
    </location>
    <ligand>
        <name>ATP</name>
        <dbReference type="ChEBI" id="CHEBI:30616"/>
    </ligand>
</feature>
<evidence type="ECO:0000313" key="11">
    <source>
        <dbReference type="Proteomes" id="UP000076587"/>
    </source>
</evidence>
<dbReference type="GO" id="GO:0005737">
    <property type="term" value="C:cytoplasm"/>
    <property type="evidence" value="ECO:0007669"/>
    <property type="project" value="UniProtKB-SubCell"/>
</dbReference>
<dbReference type="EMBL" id="AUXT01000164">
    <property type="protein sequence ID" value="KZN46693.1"/>
    <property type="molecule type" value="Genomic_DNA"/>
</dbReference>
<dbReference type="AlphaFoldDB" id="A0A162AAI0"/>
<evidence type="ECO:0000313" key="10">
    <source>
        <dbReference type="EMBL" id="KZN46693.1"/>
    </source>
</evidence>
<keyword evidence="5 8" id="KW-0547">Nucleotide-binding</keyword>
<dbReference type="Pfam" id="PF09179">
    <property type="entry name" value="TilS"/>
    <property type="match status" value="1"/>
</dbReference>
<dbReference type="SUPFAM" id="SSF82829">
    <property type="entry name" value="MesJ substrate recognition domain-like"/>
    <property type="match status" value="1"/>
</dbReference>
<dbReference type="InterPro" id="IPR012796">
    <property type="entry name" value="Lysidine-tRNA-synth_C"/>
</dbReference>
<dbReference type="NCBIfam" id="TIGR02432">
    <property type="entry name" value="lysidine_TilS_N"/>
    <property type="match status" value="1"/>
</dbReference>
<dbReference type="InterPro" id="IPR011063">
    <property type="entry name" value="TilS/TtcA_N"/>
</dbReference>
<sequence>MEFTSVYKQFAAMLEQHCSHRIQQGFTVALSGGVDSVVLLHLCHQYASRFDALPIKAVYVNHGLSENALQWQQFCEQLCQSLSISFHAAMVTIQPKSRVSLEAQAREARYKALDEHALYGSTLLLGQHADDQVETFLIRLKRGSGLQGLGAMKTATMLSSGRYCVRPLIHIERQDIEAFAKTFGLQHIEDESNLRDVFDRNFLRNQVLPLLKSRFKGFVPSVLRSISILQAQQELIDEISESDLARCTHEACLVVADLKQLSALRQSNVVRAWLSKRNVEMPSKKQLEQILRQSISARRDAQVNIQLAQGSVKLYQGRLYWLDKNLPAMVEVKNLSMIDPVTIACGFTLILCEGKGVRKPQPTEHVSLRFNCLNDKVKPLGKPGRNTIKHWLKDLKVPTWERERVPLIYYNETFVAAVGRFVSEEFASEQGVYWKVINEKK</sequence>
<dbReference type="InterPro" id="IPR012795">
    <property type="entry name" value="tRNA_Ile_lys_synt_N"/>
</dbReference>
<accession>A0A162AAI0</accession>
<evidence type="ECO:0000256" key="3">
    <source>
        <dbReference type="ARBA" id="ARBA00022598"/>
    </source>
</evidence>
<evidence type="ECO:0000259" key="9">
    <source>
        <dbReference type="SMART" id="SM00977"/>
    </source>
</evidence>
<dbReference type="Gene3D" id="3.40.50.620">
    <property type="entry name" value="HUPs"/>
    <property type="match status" value="1"/>
</dbReference>
<feature type="domain" description="Lysidine-tRNA(Ile) synthetase C-terminal" evidence="9">
    <location>
        <begin position="366"/>
        <end position="436"/>
    </location>
</feature>
<comment type="function">
    <text evidence="8">Ligates lysine onto the cytidine present at position 34 of the AUA codon-specific tRNA(Ile) that contains the anticodon CAU, in an ATP-dependent manner. Cytidine is converted to lysidine, thus changing the amino acid specificity of the tRNA from methionine to isoleucine.</text>
</comment>
<keyword evidence="3 8" id="KW-0436">Ligase</keyword>
<keyword evidence="2 8" id="KW-0963">Cytoplasm</keyword>
<evidence type="ECO:0000256" key="8">
    <source>
        <dbReference type="HAMAP-Rule" id="MF_01161"/>
    </source>
</evidence>
<dbReference type="InterPro" id="IPR015262">
    <property type="entry name" value="tRNA_Ile_lys_synt_subst-bd"/>
</dbReference>
<dbReference type="PATRIC" id="fig|1365253.3.peg.2815"/>
<comment type="subcellular location">
    <subcellularLocation>
        <location evidence="1 8">Cytoplasm</location>
    </subcellularLocation>
</comment>
<dbReference type="SMART" id="SM00977">
    <property type="entry name" value="TilS_C"/>
    <property type="match status" value="1"/>
</dbReference>
<dbReference type="InterPro" id="IPR014729">
    <property type="entry name" value="Rossmann-like_a/b/a_fold"/>
</dbReference>
<dbReference type="RefSeq" id="WP_063377401.1">
    <property type="nucleotide sequence ID" value="NZ_AUXT01000164.1"/>
</dbReference>
<dbReference type="GO" id="GO:0032267">
    <property type="term" value="F:tRNA(Ile)-lysidine synthase activity"/>
    <property type="evidence" value="ECO:0007669"/>
    <property type="project" value="UniProtKB-EC"/>
</dbReference>
<reference evidence="10 11" key="1">
    <citation type="submission" date="2013-07" db="EMBL/GenBank/DDBJ databases">
        <title>Comparative Genomic and Metabolomic Analysis of Twelve Strains of Pseudoalteromonas luteoviolacea.</title>
        <authorList>
            <person name="Vynne N.G."/>
            <person name="Mansson M."/>
            <person name="Gram L."/>
        </authorList>
    </citation>
    <scope>NUCLEOTIDE SEQUENCE [LARGE SCALE GENOMIC DNA]</scope>
    <source>
        <strain evidence="10 11">NCIMB 1942</strain>
    </source>
</reference>
<dbReference type="PANTHER" id="PTHR43033:SF1">
    <property type="entry name" value="TRNA(ILE)-LYSIDINE SYNTHASE-RELATED"/>
    <property type="match status" value="1"/>
</dbReference>